<evidence type="ECO:0000313" key="2">
    <source>
        <dbReference type="Proteomes" id="UP000609064"/>
    </source>
</evidence>
<dbReference type="Proteomes" id="UP000609064">
    <property type="component" value="Unassembled WGS sequence"/>
</dbReference>
<dbReference type="AlphaFoldDB" id="A0A917DR04"/>
<organism evidence="1 2">
    <name type="scientific">Emticicia aquatilis</name>
    <dbReference type="NCBI Taxonomy" id="1537369"/>
    <lineage>
        <taxon>Bacteria</taxon>
        <taxon>Pseudomonadati</taxon>
        <taxon>Bacteroidota</taxon>
        <taxon>Cytophagia</taxon>
        <taxon>Cytophagales</taxon>
        <taxon>Leadbetterellaceae</taxon>
        <taxon>Emticicia</taxon>
    </lineage>
</organism>
<gene>
    <name evidence="1" type="ORF">GCM10011514_26960</name>
</gene>
<reference evidence="1" key="2">
    <citation type="submission" date="2020-09" db="EMBL/GenBank/DDBJ databases">
        <authorList>
            <person name="Sun Q."/>
            <person name="Zhou Y."/>
        </authorList>
    </citation>
    <scope>NUCLEOTIDE SEQUENCE</scope>
    <source>
        <strain evidence="1">CGMCC 1.15958</strain>
    </source>
</reference>
<keyword evidence="2" id="KW-1185">Reference proteome</keyword>
<comment type="caution">
    <text evidence="1">The sequence shown here is derived from an EMBL/GenBank/DDBJ whole genome shotgun (WGS) entry which is preliminary data.</text>
</comment>
<dbReference type="InterPro" id="IPR053860">
    <property type="entry name" value="DUF6932"/>
</dbReference>
<dbReference type="RefSeq" id="WP_188766627.1">
    <property type="nucleotide sequence ID" value="NZ_BMKK01000005.1"/>
</dbReference>
<proteinExistence type="predicted"/>
<name>A0A917DR04_9BACT</name>
<evidence type="ECO:0008006" key="3">
    <source>
        <dbReference type="Google" id="ProtNLM"/>
    </source>
</evidence>
<evidence type="ECO:0000313" key="1">
    <source>
        <dbReference type="EMBL" id="GGD61532.1"/>
    </source>
</evidence>
<dbReference type="EMBL" id="BMKK01000005">
    <property type="protein sequence ID" value="GGD61532.1"/>
    <property type="molecule type" value="Genomic_DNA"/>
</dbReference>
<accession>A0A917DR04</accession>
<sequence length="167" mass="19908">MNVQFDERGNLSPKNEEKFSLQLLKQCFVNEFQESQTRELIYEGLVRFLTNFYNFTKTSFEIWIDGSFVTKKVNPNDIDIVLIIDAHILKQKGAEIENLFKSKEAKLSYKVDAYTIAEYDIDSPQYPLFQIERAYWANWFGYTRRNRQGKRFPKGFTKLTFNGYEYQ</sequence>
<protein>
    <recommendedName>
        <fullName evidence="3">Nucleotidyltransferase domain-containing protein</fullName>
    </recommendedName>
</protein>
<dbReference type="Pfam" id="PF22014">
    <property type="entry name" value="DUF6932"/>
    <property type="match status" value="1"/>
</dbReference>
<reference evidence="1" key="1">
    <citation type="journal article" date="2014" name="Int. J. Syst. Evol. Microbiol.">
        <title>Complete genome sequence of Corynebacterium casei LMG S-19264T (=DSM 44701T), isolated from a smear-ripened cheese.</title>
        <authorList>
            <consortium name="US DOE Joint Genome Institute (JGI-PGF)"/>
            <person name="Walter F."/>
            <person name="Albersmeier A."/>
            <person name="Kalinowski J."/>
            <person name="Ruckert C."/>
        </authorList>
    </citation>
    <scope>NUCLEOTIDE SEQUENCE</scope>
    <source>
        <strain evidence="1">CGMCC 1.15958</strain>
    </source>
</reference>